<keyword evidence="1" id="KW-0723">Serine/threonine-protein kinase</keyword>
<evidence type="ECO:0000256" key="5">
    <source>
        <dbReference type="ARBA" id="ARBA00022840"/>
    </source>
</evidence>
<dbReference type="EMBL" id="KV919137">
    <property type="protein sequence ID" value="OSX71400.1"/>
    <property type="molecule type" value="Genomic_DNA"/>
</dbReference>
<keyword evidence="3" id="KW-0547">Nucleotide-binding</keyword>
<evidence type="ECO:0000259" key="6">
    <source>
        <dbReference type="PROSITE" id="PS51158"/>
    </source>
</evidence>
<sequence>MGATSNDRACKSCGHVRSIAAYSAQQWIKGTGSSYCNGCVANADGAKEGEPIDVSRDSKDAHRAAFDRGQLQTPFAQGQFRWVASGKYIDGGSMNGKKCVSKWFKTGATFERTYFDLDIKAVDKAIELVAEFNEEEIVRGIIRVNRPAVWRFTDKCGPAWAGKKLLDEPYIHNYQRFNSNTGWSNTKFLWGKIMQALSHFSYHITGGKAMLVDLHGGVYPNGAILTNPVILSADRSYGVTDLGPRGISSFFASHTCTVFCRRSWSKPTDTKRYYSSVETTTMEFLSKLSVG</sequence>
<dbReference type="InterPro" id="IPR051852">
    <property type="entry name" value="Alpha-type_PK"/>
</dbReference>
<dbReference type="PROSITE" id="PS51158">
    <property type="entry name" value="ALPHA_KINASE"/>
    <property type="match status" value="1"/>
</dbReference>
<dbReference type="GO" id="GO:0005524">
    <property type="term" value="F:ATP binding"/>
    <property type="evidence" value="ECO:0007669"/>
    <property type="project" value="UniProtKB-KW"/>
</dbReference>
<organism evidence="7 8">
    <name type="scientific">Porphyra umbilicalis</name>
    <name type="common">Purple laver</name>
    <name type="synonym">Red alga</name>
    <dbReference type="NCBI Taxonomy" id="2786"/>
    <lineage>
        <taxon>Eukaryota</taxon>
        <taxon>Rhodophyta</taxon>
        <taxon>Bangiophyceae</taxon>
        <taxon>Bangiales</taxon>
        <taxon>Bangiaceae</taxon>
        <taxon>Porphyra</taxon>
    </lineage>
</organism>
<dbReference type="PANTHER" id="PTHR45992:SF11">
    <property type="entry name" value="ALPHA-TYPE PROTEIN KINASE DOMAIN-CONTAINING PROTEIN"/>
    <property type="match status" value="1"/>
</dbReference>
<dbReference type="SUPFAM" id="SSF56112">
    <property type="entry name" value="Protein kinase-like (PK-like)"/>
    <property type="match status" value="1"/>
</dbReference>
<evidence type="ECO:0000256" key="3">
    <source>
        <dbReference type="ARBA" id="ARBA00022741"/>
    </source>
</evidence>
<evidence type="ECO:0000256" key="1">
    <source>
        <dbReference type="ARBA" id="ARBA00022527"/>
    </source>
</evidence>
<dbReference type="GO" id="GO:0004674">
    <property type="term" value="F:protein serine/threonine kinase activity"/>
    <property type="evidence" value="ECO:0007669"/>
    <property type="project" value="UniProtKB-KW"/>
</dbReference>
<keyword evidence="2" id="KW-0808">Transferase</keyword>
<dbReference type="PANTHER" id="PTHR45992">
    <property type="entry name" value="EUKARYOTIC ELONGATION FACTOR 2 KINASE-RELATED"/>
    <property type="match status" value="1"/>
</dbReference>
<keyword evidence="4" id="KW-0418">Kinase</keyword>
<proteinExistence type="predicted"/>
<dbReference type="Pfam" id="PF02816">
    <property type="entry name" value="Alpha_kinase"/>
    <property type="match status" value="1"/>
</dbReference>
<protein>
    <recommendedName>
        <fullName evidence="6">Alpha-type protein kinase domain-containing protein</fullName>
    </recommendedName>
</protein>
<accession>A0A1X6NSA0</accession>
<dbReference type="InterPro" id="IPR004166">
    <property type="entry name" value="a-kinase_dom"/>
</dbReference>
<evidence type="ECO:0000256" key="2">
    <source>
        <dbReference type="ARBA" id="ARBA00022679"/>
    </source>
</evidence>
<feature type="domain" description="Alpha-type protein kinase" evidence="6">
    <location>
        <begin position="51"/>
        <end position="268"/>
    </location>
</feature>
<name>A0A1X6NSA0_PORUM</name>
<dbReference type="SMART" id="SM00811">
    <property type="entry name" value="Alpha_kinase"/>
    <property type="match status" value="1"/>
</dbReference>
<dbReference type="Gene3D" id="3.20.200.10">
    <property type="entry name" value="MHCK/EF2 kinase"/>
    <property type="match status" value="1"/>
</dbReference>
<evidence type="ECO:0000256" key="4">
    <source>
        <dbReference type="ARBA" id="ARBA00022777"/>
    </source>
</evidence>
<evidence type="ECO:0000313" key="8">
    <source>
        <dbReference type="Proteomes" id="UP000218209"/>
    </source>
</evidence>
<dbReference type="OrthoDB" id="301415at2759"/>
<gene>
    <name evidence="7" type="ORF">BU14_0537s0008</name>
</gene>
<dbReference type="Proteomes" id="UP000218209">
    <property type="component" value="Unassembled WGS sequence"/>
</dbReference>
<keyword evidence="8" id="KW-1185">Reference proteome</keyword>
<evidence type="ECO:0000313" key="7">
    <source>
        <dbReference type="EMBL" id="OSX71400.1"/>
    </source>
</evidence>
<dbReference type="InterPro" id="IPR011009">
    <property type="entry name" value="Kinase-like_dom_sf"/>
</dbReference>
<dbReference type="AlphaFoldDB" id="A0A1X6NSA0"/>
<reference evidence="7 8" key="1">
    <citation type="submission" date="2017-03" db="EMBL/GenBank/DDBJ databases">
        <title>WGS assembly of Porphyra umbilicalis.</title>
        <authorList>
            <person name="Brawley S.H."/>
            <person name="Blouin N.A."/>
            <person name="Ficko-Blean E."/>
            <person name="Wheeler G.L."/>
            <person name="Lohr M."/>
            <person name="Goodson H.V."/>
            <person name="Jenkins J.W."/>
            <person name="Blaby-Haas C.E."/>
            <person name="Helliwell K.E."/>
            <person name="Chan C."/>
            <person name="Marriage T."/>
            <person name="Bhattacharya D."/>
            <person name="Klein A.S."/>
            <person name="Badis Y."/>
            <person name="Brodie J."/>
            <person name="Cao Y."/>
            <person name="Collen J."/>
            <person name="Dittami S.M."/>
            <person name="Gachon C.M."/>
            <person name="Green B.R."/>
            <person name="Karpowicz S."/>
            <person name="Kim J.W."/>
            <person name="Kudahl U."/>
            <person name="Lin S."/>
            <person name="Michel G."/>
            <person name="Mittag M."/>
            <person name="Olson B.J."/>
            <person name="Pangilinan J."/>
            <person name="Peng Y."/>
            <person name="Qiu H."/>
            <person name="Shu S."/>
            <person name="Singer J.T."/>
            <person name="Smith A.G."/>
            <person name="Sprecher B.N."/>
            <person name="Wagner V."/>
            <person name="Wang W."/>
            <person name="Wang Z.-Y."/>
            <person name="Yan J."/>
            <person name="Yarish C."/>
            <person name="Zoeuner-Riek S."/>
            <person name="Zhuang Y."/>
            <person name="Zou Y."/>
            <person name="Lindquist E.A."/>
            <person name="Grimwood J."/>
            <person name="Barry K."/>
            <person name="Rokhsar D.S."/>
            <person name="Schmutz J."/>
            <person name="Stiller J.W."/>
            <person name="Grossman A.R."/>
            <person name="Prochnik S.E."/>
        </authorList>
    </citation>
    <scope>NUCLEOTIDE SEQUENCE [LARGE SCALE GENOMIC DNA]</scope>
    <source>
        <strain evidence="7">4086291</strain>
    </source>
</reference>
<keyword evidence="5" id="KW-0067">ATP-binding</keyword>